<proteinExistence type="inferred from homology"/>
<evidence type="ECO:0000256" key="2">
    <source>
        <dbReference type="ARBA" id="ARBA00007878"/>
    </source>
</evidence>
<name>A0A5N5WMH5_9EURO</name>
<comment type="subunit">
    <text evidence="8">Component of the translation initiation factor 2B (eIF2B) complex which is a heterodecamer of two sets of five different subunits: alpha, beta, gamma, delta and epsilon. Subunits alpha, beta and delta comprise a regulatory subcomplex and subunits epsilon and gamma comprise a catalytic subcomplex. Within the complex, the hexameric regulatory complex resides at the center, with the two heterodimeric catalytic subcomplexes bound on opposite sides.</text>
</comment>
<dbReference type="AlphaFoldDB" id="A0A5N5WMH5"/>
<keyword evidence="5" id="KW-0648">Protein biosynthesis</keyword>
<accession>A0A5N5WMH5</accession>
<evidence type="ECO:0000256" key="5">
    <source>
        <dbReference type="ARBA" id="ARBA00022917"/>
    </source>
</evidence>
<evidence type="ECO:0000313" key="11">
    <source>
        <dbReference type="Proteomes" id="UP000326565"/>
    </source>
</evidence>
<evidence type="ECO:0000256" key="4">
    <source>
        <dbReference type="ARBA" id="ARBA00022540"/>
    </source>
</evidence>
<evidence type="ECO:0000256" key="3">
    <source>
        <dbReference type="ARBA" id="ARBA00022490"/>
    </source>
</evidence>
<evidence type="ECO:0000256" key="8">
    <source>
        <dbReference type="ARBA" id="ARBA00046432"/>
    </source>
</evidence>
<dbReference type="InterPro" id="IPR051960">
    <property type="entry name" value="eIF2B_gamma"/>
</dbReference>
<evidence type="ECO:0000256" key="9">
    <source>
        <dbReference type="SAM" id="MobiDB-lite"/>
    </source>
</evidence>
<feature type="region of interest" description="Disordered" evidence="9">
    <location>
        <begin position="305"/>
        <end position="343"/>
    </location>
</feature>
<dbReference type="EMBL" id="ML732397">
    <property type="protein sequence ID" value="KAB8068370.1"/>
    <property type="molecule type" value="Genomic_DNA"/>
</dbReference>
<keyword evidence="11" id="KW-1185">Reference proteome</keyword>
<evidence type="ECO:0000256" key="7">
    <source>
        <dbReference type="ARBA" id="ARBA00044229"/>
    </source>
</evidence>
<keyword evidence="3" id="KW-0963">Cytoplasm</keyword>
<dbReference type="Gene3D" id="3.90.550.10">
    <property type="entry name" value="Spore Coat Polysaccharide Biosynthesis Protein SpsA, Chain A"/>
    <property type="match status" value="1"/>
</dbReference>
<dbReference type="OrthoDB" id="10250549at2759"/>
<sequence>MVWDSLDWCYRMGITNITLITPPASQAPLEKALSQNPHLTSLPAPSASVLAPADLTLTTGTAELLRLPEVQSRMKSDFLLLPCDLICDLPGESLLEAWMVTQSALGGSTVRGGWDNNGPWTVGMGGEEGGRRGGLAVYYQTKDREESVKGEVMDFVATTSLDQDEAPAVAHPMDGPAALRFGLRKLVLSMPMDIVKECMAEQKGFLVRHSLVKKYAQVKMMSGYRDAHIYIFAYWVKQMASLNEKFESISEDLVGWWAKSEWQTGLGEKLRLREILKPEESEGAENGSLDGDALEEEIDLKAMSTTKAGAGTYRDEAHSEDPSKLGFASRIQNSDPDYNARNQ</sequence>
<dbReference type="SUPFAM" id="SSF53448">
    <property type="entry name" value="Nucleotide-diphospho-sugar transferases"/>
    <property type="match status" value="1"/>
</dbReference>
<organism evidence="10 11">
    <name type="scientific">Aspergillus leporis</name>
    <dbReference type="NCBI Taxonomy" id="41062"/>
    <lineage>
        <taxon>Eukaryota</taxon>
        <taxon>Fungi</taxon>
        <taxon>Dikarya</taxon>
        <taxon>Ascomycota</taxon>
        <taxon>Pezizomycotina</taxon>
        <taxon>Eurotiomycetes</taxon>
        <taxon>Eurotiomycetidae</taxon>
        <taxon>Eurotiales</taxon>
        <taxon>Aspergillaceae</taxon>
        <taxon>Aspergillus</taxon>
        <taxon>Aspergillus subgen. Circumdati</taxon>
    </lineage>
</organism>
<dbReference type="GO" id="GO:0005829">
    <property type="term" value="C:cytosol"/>
    <property type="evidence" value="ECO:0007669"/>
    <property type="project" value="UniProtKB-SubCell"/>
</dbReference>
<protein>
    <recommendedName>
        <fullName evidence="6">Translation initiation factor eIF2B subunit gamma</fullName>
    </recommendedName>
    <alternativeName>
        <fullName evidence="7">eIF2B GDP-GTP exchange factor subunit gamma</fullName>
    </alternativeName>
</protein>
<dbReference type="GO" id="GO:0005851">
    <property type="term" value="C:eukaryotic translation initiation factor 2B complex"/>
    <property type="evidence" value="ECO:0007669"/>
    <property type="project" value="TreeGrafter"/>
</dbReference>
<evidence type="ECO:0000256" key="1">
    <source>
        <dbReference type="ARBA" id="ARBA00004514"/>
    </source>
</evidence>
<reference evidence="10 11" key="1">
    <citation type="submission" date="2019-04" db="EMBL/GenBank/DDBJ databases">
        <title>Friends and foes A comparative genomics study of 23 Aspergillus species from section Flavi.</title>
        <authorList>
            <consortium name="DOE Joint Genome Institute"/>
            <person name="Kjaerbolling I."/>
            <person name="Vesth T."/>
            <person name="Frisvad J.C."/>
            <person name="Nybo J.L."/>
            <person name="Theobald S."/>
            <person name="Kildgaard S."/>
            <person name="Isbrandt T."/>
            <person name="Kuo A."/>
            <person name="Sato A."/>
            <person name="Lyhne E.K."/>
            <person name="Kogle M.E."/>
            <person name="Wiebenga A."/>
            <person name="Kun R.S."/>
            <person name="Lubbers R.J."/>
            <person name="Makela M.R."/>
            <person name="Barry K."/>
            <person name="Chovatia M."/>
            <person name="Clum A."/>
            <person name="Daum C."/>
            <person name="Haridas S."/>
            <person name="He G."/>
            <person name="LaButti K."/>
            <person name="Lipzen A."/>
            <person name="Mondo S."/>
            <person name="Riley R."/>
            <person name="Salamov A."/>
            <person name="Simmons B.A."/>
            <person name="Magnuson J.K."/>
            <person name="Henrissat B."/>
            <person name="Mortensen U.H."/>
            <person name="Larsen T.O."/>
            <person name="Devries R.P."/>
            <person name="Grigoriev I.V."/>
            <person name="Machida M."/>
            <person name="Baker S.E."/>
            <person name="Andersen M.R."/>
        </authorList>
    </citation>
    <scope>NUCLEOTIDE SEQUENCE [LARGE SCALE GENOMIC DNA]</scope>
    <source>
        <strain evidence="10 11">CBS 151.66</strain>
    </source>
</reference>
<dbReference type="GO" id="GO:0005085">
    <property type="term" value="F:guanyl-nucleotide exchange factor activity"/>
    <property type="evidence" value="ECO:0007669"/>
    <property type="project" value="TreeGrafter"/>
</dbReference>
<comment type="subcellular location">
    <subcellularLocation>
        <location evidence="1">Cytoplasm</location>
        <location evidence="1">Cytosol</location>
    </subcellularLocation>
</comment>
<dbReference type="InterPro" id="IPR029044">
    <property type="entry name" value="Nucleotide-diphossugar_trans"/>
</dbReference>
<dbReference type="GO" id="GO:0002183">
    <property type="term" value="P:cytoplasmic translational initiation"/>
    <property type="evidence" value="ECO:0007669"/>
    <property type="project" value="TreeGrafter"/>
</dbReference>
<evidence type="ECO:0000313" key="10">
    <source>
        <dbReference type="EMBL" id="KAB8068370.1"/>
    </source>
</evidence>
<keyword evidence="4" id="KW-0396">Initiation factor</keyword>
<evidence type="ECO:0000256" key="6">
    <source>
        <dbReference type="ARBA" id="ARBA00044196"/>
    </source>
</evidence>
<dbReference type="GO" id="GO:0003743">
    <property type="term" value="F:translation initiation factor activity"/>
    <property type="evidence" value="ECO:0007669"/>
    <property type="project" value="UniProtKB-KW"/>
</dbReference>
<comment type="similarity">
    <text evidence="2">Belongs to the eIF-2B gamma/epsilon subunits family.</text>
</comment>
<dbReference type="Proteomes" id="UP000326565">
    <property type="component" value="Unassembled WGS sequence"/>
</dbReference>
<feature type="compositionally biased region" description="Polar residues" evidence="9">
    <location>
        <begin position="330"/>
        <end position="343"/>
    </location>
</feature>
<gene>
    <name evidence="10" type="ORF">BDV29DRAFT_184647</name>
</gene>
<feature type="compositionally biased region" description="Basic and acidic residues" evidence="9">
    <location>
        <begin position="313"/>
        <end position="323"/>
    </location>
</feature>
<dbReference type="PANTHER" id="PTHR45989">
    <property type="entry name" value="TRANSLATION INITIATION FACTOR EIF-2B SUBUNIT GAMMA"/>
    <property type="match status" value="1"/>
</dbReference>
<dbReference type="PANTHER" id="PTHR45989:SF1">
    <property type="entry name" value="TRANSLATION INITIATION FACTOR EIF-2B SUBUNIT GAMMA"/>
    <property type="match status" value="1"/>
</dbReference>